<dbReference type="AlphaFoldDB" id="X0KUW5"/>
<dbReference type="EMBL" id="KK035533">
    <property type="protein sequence ID" value="EXM12466.1"/>
    <property type="molecule type" value="Genomic_DNA"/>
</dbReference>
<reference evidence="1" key="1">
    <citation type="submission" date="2011-11" db="EMBL/GenBank/DDBJ databases">
        <title>The Genome Sequence of Fusarium oxysporum Cotton.</title>
        <authorList>
            <consortium name="The Broad Institute Genome Sequencing Platform"/>
            <person name="Ma L.-J."/>
            <person name="Gale L.R."/>
            <person name="Schwartz D.C."/>
            <person name="Zhou S."/>
            <person name="Corby-Kistler H."/>
            <person name="Young S.K."/>
            <person name="Zeng Q."/>
            <person name="Gargeya S."/>
            <person name="Fitzgerald M."/>
            <person name="Haas B."/>
            <person name="Abouelleil A."/>
            <person name="Alvarado L."/>
            <person name="Arachchi H.M."/>
            <person name="Berlin A."/>
            <person name="Brown A."/>
            <person name="Chapman S.B."/>
            <person name="Chen Z."/>
            <person name="Dunbar C."/>
            <person name="Freedman E."/>
            <person name="Gearin G."/>
            <person name="Goldberg J."/>
            <person name="Griggs A."/>
            <person name="Gujja S."/>
            <person name="Heiman D."/>
            <person name="Howarth C."/>
            <person name="Larson L."/>
            <person name="Lui A."/>
            <person name="MacDonald P.J.P."/>
            <person name="Montmayeur A."/>
            <person name="Murphy C."/>
            <person name="Neiman D."/>
            <person name="Pearson M."/>
            <person name="Priest M."/>
            <person name="Roberts A."/>
            <person name="Saif S."/>
            <person name="Shea T."/>
            <person name="Shenoy N."/>
            <person name="Sisk P."/>
            <person name="Stolte C."/>
            <person name="Sykes S."/>
            <person name="Wortman J."/>
            <person name="Nusbaum C."/>
            <person name="Birren B."/>
        </authorList>
    </citation>
    <scope>NUCLEOTIDE SEQUENCE [LARGE SCALE GENOMIC DNA]</scope>
    <source>
        <strain evidence="1">25433</strain>
    </source>
</reference>
<reference evidence="1" key="2">
    <citation type="submission" date="2014-03" db="EMBL/GenBank/DDBJ databases">
        <title>The Genome Annotation of Fusarium oxysporum Cotton.</title>
        <authorList>
            <consortium name="The Broad Institute Genomics Platform"/>
            <person name="Ma L.-J."/>
            <person name="Corby-Kistler H."/>
            <person name="Broz K."/>
            <person name="Gale L.R."/>
            <person name="Jonkers W."/>
            <person name="O'Donnell K."/>
            <person name="Ploetz R."/>
            <person name="Steinberg C."/>
            <person name="Schwartz D.C."/>
            <person name="VanEtten H."/>
            <person name="Zhou S."/>
            <person name="Young S.K."/>
            <person name="Zeng Q."/>
            <person name="Gargeya S."/>
            <person name="Fitzgerald M."/>
            <person name="Abouelleil A."/>
            <person name="Alvarado L."/>
            <person name="Chapman S.B."/>
            <person name="Gainer-Dewar J."/>
            <person name="Goldberg J."/>
            <person name="Griggs A."/>
            <person name="Gujja S."/>
            <person name="Hansen M."/>
            <person name="Howarth C."/>
            <person name="Imamovic A."/>
            <person name="Ireland A."/>
            <person name="Larimer J."/>
            <person name="McCowan C."/>
            <person name="Murphy C."/>
            <person name="Pearson M."/>
            <person name="Poon T.W."/>
            <person name="Priest M."/>
            <person name="Roberts A."/>
            <person name="Saif S."/>
            <person name="Shea T."/>
            <person name="Sykes S."/>
            <person name="Wortman J."/>
            <person name="Nusbaum C."/>
            <person name="Birren B."/>
        </authorList>
    </citation>
    <scope>NUCLEOTIDE SEQUENCE</scope>
    <source>
        <strain evidence="1">25433</strain>
    </source>
</reference>
<proteinExistence type="predicted"/>
<name>X0KUW5_FUSOX</name>
<organism evidence="1">
    <name type="scientific">Fusarium oxysporum f. sp. vasinfectum 25433</name>
    <dbReference type="NCBI Taxonomy" id="1089449"/>
    <lineage>
        <taxon>Eukaryota</taxon>
        <taxon>Fungi</taxon>
        <taxon>Dikarya</taxon>
        <taxon>Ascomycota</taxon>
        <taxon>Pezizomycotina</taxon>
        <taxon>Sordariomycetes</taxon>
        <taxon>Hypocreomycetidae</taxon>
        <taxon>Hypocreales</taxon>
        <taxon>Nectriaceae</taxon>
        <taxon>Fusarium</taxon>
        <taxon>Fusarium oxysporum species complex</taxon>
    </lineage>
</organism>
<gene>
    <name evidence="1" type="ORF">FOTG_19033</name>
</gene>
<accession>X0KUW5</accession>
<dbReference type="Proteomes" id="UP000030701">
    <property type="component" value="Unassembled WGS sequence"/>
</dbReference>
<sequence>MNASQLSSRPMTLAGRSLPAFHSFPNLQMTPTYLSSARVPTAAHLVLHLITWMLRQSIGKPSHGISFRVSRFRNALAGRPRGFGSTAFTFKPVTLPQRGNGFASIVSGGSGPR</sequence>
<evidence type="ECO:0000313" key="1">
    <source>
        <dbReference type="EMBL" id="EXM12466.1"/>
    </source>
</evidence>
<protein>
    <submittedName>
        <fullName evidence="1">Uncharacterized protein</fullName>
    </submittedName>
</protein>
<dbReference type="HOGENOM" id="CLU_2133624_0_0_1"/>